<protein>
    <submittedName>
        <fullName evidence="2">Prolyl oligopeptidase family serine peptidase</fullName>
    </submittedName>
</protein>
<dbReference type="RefSeq" id="WP_348398079.1">
    <property type="nucleotide sequence ID" value="NZ_CP136600.1"/>
</dbReference>
<sequence>MNLSLIGTLKKLTFSLTFTLAIVANINAEQRPLAVTDIMKFKQIVKPQLSEDGQWLAYSAQPDRGDSTFYLKAINSPKQYQVENGTSGAISADGRFAAVTIPPTLLAKEQADKKAKKKLKNNLEIITLASGARVTFTKVESFQLSDKFGYLAFISEIPEAEDKLADEATTSEPANTAEQNDEEAEIKLFNSKRINKSLTIVNLETGEQQVIEQVDGYAFAEKTPNLVYAISTKDGVENALKALNVKTSKTSLLVTKANSSFNGFSWNNEGNKVAFLQGDFSQENDIRSHIVKIWKSNNNKIKTIKTNDKQAANWYIPETNKLTWSLDDERLFFGFKPVVEKLAEIDTKPESTDDLYNIEKLTEGRNLQIWHGDDSLIKTNEKYQLGKDKKSFFTAVFHVDDNKLVRLADKKVISVKASNNENAVIAKTDLNYRKLRTWEGFFSDIYIVDLDNGKKSLVTKKLSSYSNVKLSESGRYAAFYENENIWIYDRNNNKKRNITKNLPVSFADEDHDYPSKVPGYGIAGWLEDDDGVLVYDKFDIWLLQTDGDDAKCLTCAVGRPNSLQFRVNKLDDEQDYFSDEESLLLTSYSDELKHFGFYQLNLANEQLTKLLEENKKFKFIAKAKHADKLLYTREDFNEYPDIWVADLNLSNNKKITNVNPQKDDFLWGQSELVEWRSNMGVKHQGVLIKPANYVEGMQYPVVVYYYRRFSQRMYEFNAMKVNHRPNFPFYTSNGYAVFLPDVHFEVGTPGHSTNKSILPGLQKIIDMGVADPKAIGLHGHSWSGYQTLHAITETDIFAAAVSGAPVSNMTSAYSGIRLGTGLARQFQYEQGQSRIGASMFERRDLYIENSPVFFADRINTPLLMQFGDVDDAVPWQQGVEMYMAMRRLEKNVILLQYEGEPHHLKKYPNKVDYTIKMKQYFDHYLKGAPAAKWMVEGEAYRESK</sequence>
<proteinExistence type="predicted"/>
<evidence type="ECO:0000313" key="2">
    <source>
        <dbReference type="EMBL" id="WOH39312.1"/>
    </source>
</evidence>
<dbReference type="InterPro" id="IPR001375">
    <property type="entry name" value="Peptidase_S9_cat"/>
</dbReference>
<keyword evidence="3" id="KW-1185">Reference proteome</keyword>
<dbReference type="PANTHER" id="PTHR11731:SF193">
    <property type="entry name" value="DIPEPTIDYL PEPTIDASE 9"/>
    <property type="match status" value="1"/>
</dbReference>
<dbReference type="InterPro" id="IPR011042">
    <property type="entry name" value="6-blade_b-propeller_TolB-like"/>
</dbReference>
<dbReference type="SUPFAM" id="SSF53474">
    <property type="entry name" value="alpha/beta-Hydrolases"/>
    <property type="match status" value="1"/>
</dbReference>
<evidence type="ECO:0000313" key="3">
    <source>
        <dbReference type="Proteomes" id="UP001301442"/>
    </source>
</evidence>
<evidence type="ECO:0000259" key="1">
    <source>
        <dbReference type="Pfam" id="PF00326"/>
    </source>
</evidence>
<feature type="domain" description="Peptidase S9 prolyl oligopeptidase catalytic" evidence="1">
    <location>
        <begin position="753"/>
        <end position="927"/>
    </location>
</feature>
<dbReference type="SUPFAM" id="SSF82171">
    <property type="entry name" value="DPP6 N-terminal domain-like"/>
    <property type="match status" value="1"/>
</dbReference>
<accession>A0ABZ0GTM9</accession>
<dbReference type="InterPro" id="IPR029058">
    <property type="entry name" value="AB_hydrolase_fold"/>
</dbReference>
<name>A0ABZ0GTM9_9GAMM</name>
<dbReference type="Gene3D" id="2.120.10.30">
    <property type="entry name" value="TolB, C-terminal domain"/>
    <property type="match status" value="1"/>
</dbReference>
<reference evidence="2 3" key="1">
    <citation type="submission" date="2023-09" db="EMBL/GenBank/DDBJ databases">
        <authorList>
            <person name="Qi X."/>
        </authorList>
    </citation>
    <scope>NUCLEOTIDE SEQUENCE [LARGE SCALE GENOMIC DNA]</scope>
    <source>
        <strain evidence="2 3">S1-1</strain>
    </source>
</reference>
<dbReference type="Proteomes" id="UP001301442">
    <property type="component" value="Chromosome"/>
</dbReference>
<dbReference type="Pfam" id="PF00326">
    <property type="entry name" value="Peptidase_S9"/>
    <property type="match status" value="1"/>
</dbReference>
<organism evidence="2 3">
    <name type="scientific">Thalassotalea fonticola</name>
    <dbReference type="NCBI Taxonomy" id="3065649"/>
    <lineage>
        <taxon>Bacteria</taxon>
        <taxon>Pseudomonadati</taxon>
        <taxon>Pseudomonadota</taxon>
        <taxon>Gammaproteobacteria</taxon>
        <taxon>Alteromonadales</taxon>
        <taxon>Colwelliaceae</taxon>
        <taxon>Thalassotalea</taxon>
    </lineage>
</organism>
<gene>
    <name evidence="2" type="ORF">RI844_08820</name>
</gene>
<dbReference type="InterPro" id="IPR050278">
    <property type="entry name" value="Serine_Prot_S9B/DPPIV"/>
</dbReference>
<dbReference type="EMBL" id="CP136600">
    <property type="protein sequence ID" value="WOH39312.1"/>
    <property type="molecule type" value="Genomic_DNA"/>
</dbReference>
<dbReference type="Gene3D" id="3.40.50.1820">
    <property type="entry name" value="alpha/beta hydrolase"/>
    <property type="match status" value="1"/>
</dbReference>
<dbReference type="PANTHER" id="PTHR11731">
    <property type="entry name" value="PROTEASE FAMILY S9B,C DIPEPTIDYL-PEPTIDASE IV-RELATED"/>
    <property type="match status" value="1"/>
</dbReference>